<keyword evidence="2" id="KW-1185">Reference proteome</keyword>
<gene>
    <name evidence="1" type="ORF">Fot_02594</name>
</gene>
<sequence>MGRKYARRSTCLEEDELDNFEGALSLASKRNTFIPILRNSTALHPPSLFLLLTTPLQDKLIHTHEYKAYEYCIPSKTFESKSLSIINIGPSFRSHYDSFSPNAPLPLMNCDLKGSNAMVEDEKGETLGAIRRGLKDQKKLDMCAEGFEIGRMSRLVGSEAASYTGELEDLYDKMLSKIDGLSRLVEQTSAKVVEQENHNMKLRYKVAGLE</sequence>
<name>A0ABD1XBB4_9LAMI</name>
<dbReference type="AlphaFoldDB" id="A0ABD1XBB4"/>
<reference evidence="2" key="1">
    <citation type="submission" date="2024-07" db="EMBL/GenBank/DDBJ databases">
        <title>Two chromosome-level genome assemblies of Korean endemic species Abeliophyllum distichum and Forsythia ovata (Oleaceae).</title>
        <authorList>
            <person name="Jang H."/>
        </authorList>
    </citation>
    <scope>NUCLEOTIDE SEQUENCE [LARGE SCALE GENOMIC DNA]</scope>
</reference>
<dbReference type="InterPro" id="IPR023238">
    <property type="entry name" value="FAM175"/>
</dbReference>
<evidence type="ECO:0000313" key="1">
    <source>
        <dbReference type="EMBL" id="KAL2557855.1"/>
    </source>
</evidence>
<accession>A0ABD1XBB4</accession>
<organism evidence="1 2">
    <name type="scientific">Forsythia ovata</name>
    <dbReference type="NCBI Taxonomy" id="205694"/>
    <lineage>
        <taxon>Eukaryota</taxon>
        <taxon>Viridiplantae</taxon>
        <taxon>Streptophyta</taxon>
        <taxon>Embryophyta</taxon>
        <taxon>Tracheophyta</taxon>
        <taxon>Spermatophyta</taxon>
        <taxon>Magnoliopsida</taxon>
        <taxon>eudicotyledons</taxon>
        <taxon>Gunneridae</taxon>
        <taxon>Pentapetalae</taxon>
        <taxon>asterids</taxon>
        <taxon>lamiids</taxon>
        <taxon>Lamiales</taxon>
        <taxon>Oleaceae</taxon>
        <taxon>Forsythieae</taxon>
        <taxon>Forsythia</taxon>
    </lineage>
</organism>
<dbReference type="PANTHER" id="PTHR31728:SF5">
    <property type="entry name" value="OS07G0540200 PROTEIN"/>
    <property type="match status" value="1"/>
</dbReference>
<comment type="caution">
    <text evidence="1">The sequence shown here is derived from an EMBL/GenBank/DDBJ whole genome shotgun (WGS) entry which is preliminary data.</text>
</comment>
<dbReference type="InterPro" id="IPR023241">
    <property type="entry name" value="FAM175_plant"/>
</dbReference>
<dbReference type="EMBL" id="JBFOLJ010000001">
    <property type="protein sequence ID" value="KAL2557855.1"/>
    <property type="molecule type" value="Genomic_DNA"/>
</dbReference>
<dbReference type="PANTHER" id="PTHR31728">
    <property type="entry name" value="ABRAXAS FAMILY MEMBER"/>
    <property type="match status" value="1"/>
</dbReference>
<protein>
    <submittedName>
        <fullName evidence="1">Uncharacterized protein</fullName>
    </submittedName>
</protein>
<proteinExistence type="predicted"/>
<dbReference type="Proteomes" id="UP001604277">
    <property type="component" value="Unassembled WGS sequence"/>
</dbReference>
<dbReference type="PRINTS" id="PR02054">
    <property type="entry name" value="FAM175PLANT"/>
</dbReference>
<evidence type="ECO:0000313" key="2">
    <source>
        <dbReference type="Proteomes" id="UP001604277"/>
    </source>
</evidence>